<feature type="region of interest" description="Disordered" evidence="1">
    <location>
        <begin position="1"/>
        <end position="34"/>
    </location>
</feature>
<reference evidence="2 3" key="1">
    <citation type="journal article" date="2009" name="PLoS Genet.">
        <title>The genome of Nectria haematococca: contribution of supernumerary chromosomes to gene expansion.</title>
        <authorList>
            <person name="Coleman J.J."/>
            <person name="Rounsley S.D."/>
            <person name="Rodriguez-Carres M."/>
            <person name="Kuo A."/>
            <person name="Wasmann C.C."/>
            <person name="Grimwood J."/>
            <person name="Schmutz J."/>
            <person name="Taga M."/>
            <person name="White G.J."/>
            <person name="Zhou S."/>
            <person name="Schwartz D.C."/>
            <person name="Freitag M."/>
            <person name="Ma L.J."/>
            <person name="Danchin E.G."/>
            <person name="Henrissat B."/>
            <person name="Coutinho P.M."/>
            <person name="Nelson D.R."/>
            <person name="Straney D."/>
            <person name="Napoli C.A."/>
            <person name="Barker B.M."/>
            <person name="Gribskov M."/>
            <person name="Rep M."/>
            <person name="Kroken S."/>
            <person name="Molnar I."/>
            <person name="Rensing C."/>
            <person name="Kennell J.C."/>
            <person name="Zamora J."/>
            <person name="Farman M.L."/>
            <person name="Selker E.U."/>
            <person name="Salamov A."/>
            <person name="Shapiro H."/>
            <person name="Pangilinan J."/>
            <person name="Lindquist E."/>
            <person name="Lamers C."/>
            <person name="Grigoriev I.V."/>
            <person name="Geiser D.M."/>
            <person name="Covert S.F."/>
            <person name="Temporini E."/>
            <person name="Vanetten H.D."/>
        </authorList>
    </citation>
    <scope>NUCLEOTIDE SEQUENCE [LARGE SCALE GENOMIC DNA]</scope>
    <source>
        <strain evidence="3">ATCC MYA-4622 / CBS 123669 / FGSC 9596 / NRRL 45880 / 77-13-4</strain>
    </source>
</reference>
<dbReference type="OrthoDB" id="10354584at2759"/>
<sequence length="241" mass="27677">MGSSRHKHRYFPKAPPNLSATLPRQSKSKPKRYFQRRWKIAAPFQKVRHDYQLPATYSQEDHQYVRHKKARRGRLTADYGPEDHYQPEPVPPDEDDSESSPCQDEETSSDDDSDQGQTLLSHAYFEHRMQDIEESVVTLSTQLKNLDSKLSTFDNRFSDFDNRLAAFGSNLYDRVESLAKNMDTFPERFSQTVVKAFLDRDIRVMQDGQDRMVPSRVDQAVNSSGLINNGGNGNWVDGGIC</sequence>
<dbReference type="VEuPathDB" id="FungiDB:NECHADRAFT_88479"/>
<evidence type="ECO:0000313" key="3">
    <source>
        <dbReference type="Proteomes" id="UP000005206"/>
    </source>
</evidence>
<evidence type="ECO:0000256" key="1">
    <source>
        <dbReference type="SAM" id="MobiDB-lite"/>
    </source>
</evidence>
<dbReference type="KEGG" id="nhe:NECHADRAFT_88479"/>
<evidence type="ECO:0000313" key="2">
    <source>
        <dbReference type="EMBL" id="EEU38600.1"/>
    </source>
</evidence>
<dbReference type="EMBL" id="GG698915">
    <property type="protein sequence ID" value="EEU38600.1"/>
    <property type="molecule type" value="Genomic_DNA"/>
</dbReference>
<dbReference type="AlphaFoldDB" id="C7ZBP1"/>
<organism evidence="2 3">
    <name type="scientific">Fusarium vanettenii (strain ATCC MYA-4622 / CBS 123669 / FGSC 9596 / NRRL 45880 / 77-13-4)</name>
    <name type="common">Fusarium solani subsp. pisi</name>
    <dbReference type="NCBI Taxonomy" id="660122"/>
    <lineage>
        <taxon>Eukaryota</taxon>
        <taxon>Fungi</taxon>
        <taxon>Dikarya</taxon>
        <taxon>Ascomycota</taxon>
        <taxon>Pezizomycotina</taxon>
        <taxon>Sordariomycetes</taxon>
        <taxon>Hypocreomycetidae</taxon>
        <taxon>Hypocreales</taxon>
        <taxon>Nectriaceae</taxon>
        <taxon>Fusarium</taxon>
        <taxon>Fusarium solani species complex</taxon>
        <taxon>Fusarium vanettenii</taxon>
    </lineage>
</organism>
<dbReference type="InParanoid" id="C7ZBP1"/>
<feature type="region of interest" description="Disordered" evidence="1">
    <location>
        <begin position="77"/>
        <end position="116"/>
    </location>
</feature>
<keyword evidence="3" id="KW-1185">Reference proteome</keyword>
<dbReference type="RefSeq" id="XP_003044313.1">
    <property type="nucleotide sequence ID" value="XM_003044267.1"/>
</dbReference>
<proteinExistence type="predicted"/>
<dbReference type="GeneID" id="9670678"/>
<feature type="compositionally biased region" description="Basic residues" evidence="1">
    <location>
        <begin position="1"/>
        <end position="11"/>
    </location>
</feature>
<name>C7ZBP1_FUSV7</name>
<accession>C7ZBP1</accession>
<dbReference type="Proteomes" id="UP000005206">
    <property type="component" value="Chromosome 14"/>
</dbReference>
<feature type="compositionally biased region" description="Acidic residues" evidence="1">
    <location>
        <begin position="91"/>
        <end position="114"/>
    </location>
</feature>
<dbReference type="HOGENOM" id="CLU_1152040_0_0_1"/>
<protein>
    <submittedName>
        <fullName evidence="2">Uncharacterized protein</fullName>
    </submittedName>
</protein>
<gene>
    <name evidence="2" type="ORF">NECHADRAFT_88479</name>
</gene>